<dbReference type="PANTHER" id="PTHR34220">
    <property type="entry name" value="SENSOR HISTIDINE KINASE YPDA"/>
    <property type="match status" value="1"/>
</dbReference>
<sequence>MQNLYYKQALDLYEQLGDRGSVADIALNLGVSMVLQNELDEGYTYYQKALQTYEALNDSDRIASVYTNLGHYMVKVKEFDKAFDYFNMGITIFKSLDKKSGLIQAYTGMGDLYAAMDERRKAVEMYQKCEHVNKEVGLLDTQGENLFSLYEAYKALGDMESALRVFEQHQVIKDSIFNLDQFDKILELENKYMLQKSKNQITELKAKNRLYIIFSLSVAFFVVCGGVFLFFYSRNRGMREKQRLLRLEQKVLRTQMNPHFIFNSLSAIQCYILENKVMDAVDFLADFASLMRMVLLYSQEEYITLAQEREILDFYIDLQNKRFGDKVKYEIIVDEELDRSNIMIPPMLAQPFIENSFEHGELCKRDDGKILVSFKKKGKSLSYVIEDNGVGIYSKRKEDATVTSKKHKSLALKITKERLKLINNNHMGNRVALLVEDRVKYGKSGTRVEFTIPLRELN</sequence>
<gene>
    <name evidence="4" type="ORF">JCM21142_298</name>
</gene>
<keyword evidence="2" id="KW-0812">Transmembrane</keyword>
<reference evidence="4 5" key="1">
    <citation type="journal article" date="2014" name="Genome Announc.">
        <title>Draft Genome Sequence of Cytophaga fermentans JCM 21142T, a Facultative Anaerobe Isolated from Marine Mud.</title>
        <authorList>
            <person name="Starns D."/>
            <person name="Oshima K."/>
            <person name="Suda W."/>
            <person name="Iino T."/>
            <person name="Yuki M."/>
            <person name="Inoue J."/>
            <person name="Kitamura K."/>
            <person name="Iida T."/>
            <person name="Darby A."/>
            <person name="Hattori M."/>
            <person name="Ohkuma M."/>
        </authorList>
    </citation>
    <scope>NUCLEOTIDE SEQUENCE [LARGE SCALE GENOMIC DNA]</scope>
    <source>
        <strain evidence="4 5">JCM 21142</strain>
    </source>
</reference>
<dbReference type="GO" id="GO:0016020">
    <property type="term" value="C:membrane"/>
    <property type="evidence" value="ECO:0007669"/>
    <property type="project" value="InterPro"/>
</dbReference>
<dbReference type="STRING" id="869213.GCA_000517085_03202"/>
<keyword evidence="5" id="KW-1185">Reference proteome</keyword>
<dbReference type="Pfam" id="PF13424">
    <property type="entry name" value="TPR_12"/>
    <property type="match status" value="1"/>
</dbReference>
<feature type="domain" description="Signal transduction histidine kinase internal region" evidence="3">
    <location>
        <begin position="248"/>
        <end position="326"/>
    </location>
</feature>
<accession>W7YGF4</accession>
<feature type="repeat" description="TPR" evidence="1">
    <location>
        <begin position="103"/>
        <end position="136"/>
    </location>
</feature>
<keyword evidence="4" id="KW-0418">Kinase</keyword>
<organism evidence="4 5">
    <name type="scientific">Saccharicrinis fermentans DSM 9555 = JCM 21142</name>
    <dbReference type="NCBI Taxonomy" id="869213"/>
    <lineage>
        <taxon>Bacteria</taxon>
        <taxon>Pseudomonadati</taxon>
        <taxon>Bacteroidota</taxon>
        <taxon>Bacteroidia</taxon>
        <taxon>Marinilabiliales</taxon>
        <taxon>Marinilabiliaceae</taxon>
        <taxon>Saccharicrinis</taxon>
    </lineage>
</organism>
<dbReference type="InterPro" id="IPR050640">
    <property type="entry name" value="Bact_2-comp_sensor_kinase"/>
</dbReference>
<dbReference type="InterPro" id="IPR011990">
    <property type="entry name" value="TPR-like_helical_dom_sf"/>
</dbReference>
<keyword evidence="2" id="KW-0472">Membrane</keyword>
<protein>
    <submittedName>
        <fullName evidence="4">Putative sensor-like histidine kinase YehU</fullName>
    </submittedName>
</protein>
<feature type="transmembrane region" description="Helical" evidence="2">
    <location>
        <begin position="210"/>
        <end position="232"/>
    </location>
</feature>
<dbReference type="Proteomes" id="UP000019402">
    <property type="component" value="Unassembled WGS sequence"/>
</dbReference>
<dbReference type="PROSITE" id="PS50005">
    <property type="entry name" value="TPR"/>
    <property type="match status" value="2"/>
</dbReference>
<dbReference type="SMART" id="SM00028">
    <property type="entry name" value="TPR"/>
    <property type="match status" value="3"/>
</dbReference>
<dbReference type="OrthoDB" id="9809908at2"/>
<comment type="caution">
    <text evidence="4">The sequence shown here is derived from an EMBL/GenBank/DDBJ whole genome shotgun (WGS) entry which is preliminary data.</text>
</comment>
<dbReference type="RefSeq" id="WP_027472654.1">
    <property type="nucleotide sequence ID" value="NZ_BAMD01000002.1"/>
</dbReference>
<evidence type="ECO:0000256" key="1">
    <source>
        <dbReference type="PROSITE-ProRule" id="PRU00339"/>
    </source>
</evidence>
<dbReference type="InterPro" id="IPR036890">
    <property type="entry name" value="HATPase_C_sf"/>
</dbReference>
<dbReference type="AlphaFoldDB" id="W7YGF4"/>
<dbReference type="Pfam" id="PF06580">
    <property type="entry name" value="His_kinase"/>
    <property type="match status" value="1"/>
</dbReference>
<evidence type="ECO:0000259" key="3">
    <source>
        <dbReference type="Pfam" id="PF06580"/>
    </source>
</evidence>
<keyword evidence="2" id="KW-1133">Transmembrane helix</keyword>
<dbReference type="InterPro" id="IPR019734">
    <property type="entry name" value="TPR_rpt"/>
</dbReference>
<dbReference type="GO" id="GO:0000155">
    <property type="term" value="F:phosphorelay sensor kinase activity"/>
    <property type="evidence" value="ECO:0007669"/>
    <property type="project" value="InterPro"/>
</dbReference>
<feature type="repeat" description="TPR" evidence="1">
    <location>
        <begin position="63"/>
        <end position="96"/>
    </location>
</feature>
<dbReference type="eggNOG" id="COG0457">
    <property type="taxonomic scope" value="Bacteria"/>
</dbReference>
<keyword evidence="1" id="KW-0802">TPR repeat</keyword>
<dbReference type="EMBL" id="BAMD01000002">
    <property type="protein sequence ID" value="GAF01684.1"/>
    <property type="molecule type" value="Genomic_DNA"/>
</dbReference>
<dbReference type="Gene3D" id="1.25.40.10">
    <property type="entry name" value="Tetratricopeptide repeat domain"/>
    <property type="match status" value="1"/>
</dbReference>
<evidence type="ECO:0000313" key="4">
    <source>
        <dbReference type="EMBL" id="GAF01684.1"/>
    </source>
</evidence>
<dbReference type="SUPFAM" id="SSF55874">
    <property type="entry name" value="ATPase domain of HSP90 chaperone/DNA topoisomerase II/histidine kinase"/>
    <property type="match status" value="1"/>
</dbReference>
<keyword evidence="4" id="KW-0808">Transferase</keyword>
<dbReference type="SUPFAM" id="SSF48452">
    <property type="entry name" value="TPR-like"/>
    <property type="match status" value="1"/>
</dbReference>
<evidence type="ECO:0000256" key="2">
    <source>
        <dbReference type="SAM" id="Phobius"/>
    </source>
</evidence>
<proteinExistence type="predicted"/>
<evidence type="ECO:0000313" key="5">
    <source>
        <dbReference type="Proteomes" id="UP000019402"/>
    </source>
</evidence>
<dbReference type="PANTHER" id="PTHR34220:SF7">
    <property type="entry name" value="SENSOR HISTIDINE KINASE YPDA"/>
    <property type="match status" value="1"/>
</dbReference>
<name>W7YGF4_9BACT</name>
<dbReference type="Gene3D" id="3.30.565.10">
    <property type="entry name" value="Histidine kinase-like ATPase, C-terminal domain"/>
    <property type="match status" value="1"/>
</dbReference>
<dbReference type="InterPro" id="IPR010559">
    <property type="entry name" value="Sig_transdc_His_kin_internal"/>
</dbReference>
<dbReference type="eggNOG" id="COG2972">
    <property type="taxonomic scope" value="Bacteria"/>
</dbReference>